<dbReference type="EMBL" id="JACIDT010000021">
    <property type="protein sequence ID" value="MBB3928251.1"/>
    <property type="molecule type" value="Genomic_DNA"/>
</dbReference>
<accession>A0A7W6BNM4</accession>
<dbReference type="Gene3D" id="3.40.50.720">
    <property type="entry name" value="NAD(P)-binding Rossmann-like Domain"/>
    <property type="match status" value="1"/>
</dbReference>
<dbReference type="PANTHER" id="PTHR43162">
    <property type="match status" value="1"/>
</dbReference>
<dbReference type="InterPro" id="IPR051604">
    <property type="entry name" value="Ergot_Alk_Oxidoreductase"/>
</dbReference>
<dbReference type="AlphaFoldDB" id="A0A7W6BNM4"/>
<dbReference type="InterPro" id="IPR036291">
    <property type="entry name" value="NAD(P)-bd_dom_sf"/>
</dbReference>
<reference evidence="2 3" key="1">
    <citation type="submission" date="2020-08" db="EMBL/GenBank/DDBJ databases">
        <title>Genomic Encyclopedia of Type Strains, Phase IV (KMG-IV): sequencing the most valuable type-strain genomes for metagenomic binning, comparative biology and taxonomic classification.</title>
        <authorList>
            <person name="Goeker M."/>
        </authorList>
    </citation>
    <scope>NUCLEOTIDE SEQUENCE [LARGE SCALE GENOMIC DNA]</scope>
    <source>
        <strain evidence="2 3">DSM 26189</strain>
    </source>
</reference>
<feature type="domain" description="NmrA-like" evidence="1">
    <location>
        <begin position="5"/>
        <end position="274"/>
    </location>
</feature>
<dbReference type="SUPFAM" id="SSF51735">
    <property type="entry name" value="NAD(P)-binding Rossmann-fold domains"/>
    <property type="match status" value="1"/>
</dbReference>
<protein>
    <submittedName>
        <fullName evidence="2">Uncharacterized protein YbjT (DUF2867 family)</fullName>
    </submittedName>
</protein>
<dbReference type="Pfam" id="PF05368">
    <property type="entry name" value="NmrA"/>
    <property type="match status" value="1"/>
</dbReference>
<evidence type="ECO:0000313" key="2">
    <source>
        <dbReference type="EMBL" id="MBB3928251.1"/>
    </source>
</evidence>
<keyword evidence="3" id="KW-1185">Reference proteome</keyword>
<dbReference type="RefSeq" id="WP_188073540.1">
    <property type="nucleotide sequence ID" value="NZ_BSPS01000011.1"/>
</dbReference>
<organism evidence="2 3">
    <name type="scientific">Sphingobium jiangsuense</name>
    <dbReference type="NCBI Taxonomy" id="870476"/>
    <lineage>
        <taxon>Bacteria</taxon>
        <taxon>Pseudomonadati</taxon>
        <taxon>Pseudomonadota</taxon>
        <taxon>Alphaproteobacteria</taxon>
        <taxon>Sphingomonadales</taxon>
        <taxon>Sphingomonadaceae</taxon>
        <taxon>Sphingobium</taxon>
    </lineage>
</organism>
<name>A0A7W6BNM4_9SPHN</name>
<evidence type="ECO:0000259" key="1">
    <source>
        <dbReference type="Pfam" id="PF05368"/>
    </source>
</evidence>
<proteinExistence type="predicted"/>
<dbReference type="Gene3D" id="3.90.25.10">
    <property type="entry name" value="UDP-galactose 4-epimerase, domain 1"/>
    <property type="match status" value="1"/>
</dbReference>
<dbReference type="Proteomes" id="UP000571950">
    <property type="component" value="Unassembled WGS sequence"/>
</dbReference>
<sequence>MSDTNGTILVVGAAGHHAGLVVPMLAERGARVRGFVRSTERGELALQRGASEYAIGDLRDPASVEAALRGVSGVYYIAPVYPHDESQKVGRSFVEAAANAGVRRFVFSSVIHPMITALDNHIQKIPVEEAIINSGMDFTILHPCHFYQNILRNWRSIVETHVFTEPFSADKRLSWVDYRDVAEVGAIALTGDALRNASFDLCADFGRDRHEVVGVMSEVLGYPVTAGESNAEEYLAGLPLPDDGYTRGALARMYDYYDKHGLVGNPLMLKTVLGREPRTMHQFFRDVLAGTPTVAHP</sequence>
<dbReference type="InterPro" id="IPR008030">
    <property type="entry name" value="NmrA-like"/>
</dbReference>
<evidence type="ECO:0000313" key="3">
    <source>
        <dbReference type="Proteomes" id="UP000571950"/>
    </source>
</evidence>
<comment type="caution">
    <text evidence="2">The sequence shown here is derived from an EMBL/GenBank/DDBJ whole genome shotgun (WGS) entry which is preliminary data.</text>
</comment>
<gene>
    <name evidence="2" type="ORF">GGR43_003995</name>
</gene>
<dbReference type="PANTHER" id="PTHR43162:SF1">
    <property type="entry name" value="PRESTALK A DIFFERENTIATION PROTEIN A"/>
    <property type="match status" value="1"/>
</dbReference>